<proteinExistence type="predicted"/>
<accession>A0A6A4NTN3</accession>
<dbReference type="EMBL" id="WOCE01000019">
    <property type="protein sequence ID" value="KAE9592752.1"/>
    <property type="molecule type" value="Genomic_DNA"/>
</dbReference>
<gene>
    <name evidence="1" type="ORF">Lalb_Chr19g0132541</name>
</gene>
<protein>
    <submittedName>
        <fullName evidence="1">Uncharacterized protein</fullName>
    </submittedName>
</protein>
<reference evidence="2" key="1">
    <citation type="journal article" date="2020" name="Nat. Commun.">
        <title>Genome sequence of the cluster root forming white lupin.</title>
        <authorList>
            <person name="Hufnagel B."/>
            <person name="Marques A."/>
            <person name="Soriano A."/>
            <person name="Marques L."/>
            <person name="Divol F."/>
            <person name="Doumas P."/>
            <person name="Sallet E."/>
            <person name="Mancinotti D."/>
            <person name="Carrere S."/>
            <person name="Marande W."/>
            <person name="Arribat S."/>
            <person name="Keller J."/>
            <person name="Huneau C."/>
            <person name="Blein T."/>
            <person name="Aime D."/>
            <person name="Laguerre M."/>
            <person name="Taylor J."/>
            <person name="Schubert V."/>
            <person name="Nelson M."/>
            <person name="Geu-Flores F."/>
            <person name="Crespi M."/>
            <person name="Gallardo-Guerrero K."/>
            <person name="Delaux P.-M."/>
            <person name="Salse J."/>
            <person name="Berges H."/>
            <person name="Guyot R."/>
            <person name="Gouzy J."/>
            <person name="Peret B."/>
        </authorList>
    </citation>
    <scope>NUCLEOTIDE SEQUENCE [LARGE SCALE GENOMIC DNA]</scope>
    <source>
        <strain evidence="2">cv. Amiga</strain>
    </source>
</reference>
<dbReference type="Proteomes" id="UP000447434">
    <property type="component" value="Chromosome 19"/>
</dbReference>
<evidence type="ECO:0000313" key="1">
    <source>
        <dbReference type="EMBL" id="KAE9592752.1"/>
    </source>
</evidence>
<comment type="caution">
    <text evidence="1">The sequence shown here is derived from an EMBL/GenBank/DDBJ whole genome shotgun (WGS) entry which is preliminary data.</text>
</comment>
<dbReference type="AlphaFoldDB" id="A0A6A4NTN3"/>
<keyword evidence="2" id="KW-1185">Reference proteome</keyword>
<name>A0A6A4NTN3_LUPAL</name>
<sequence length="85" mass="10350">MFILWCNMGMDKRGSKFQYLFKEWLSRCGDPNKFSYKKFFPLSARAIVQAWAERRDYLKHTSFHSINIICKVSLAIRQEYCHNYW</sequence>
<evidence type="ECO:0000313" key="2">
    <source>
        <dbReference type="Proteomes" id="UP000447434"/>
    </source>
</evidence>
<organism evidence="1 2">
    <name type="scientific">Lupinus albus</name>
    <name type="common">White lupine</name>
    <name type="synonym">Lupinus termis</name>
    <dbReference type="NCBI Taxonomy" id="3870"/>
    <lineage>
        <taxon>Eukaryota</taxon>
        <taxon>Viridiplantae</taxon>
        <taxon>Streptophyta</taxon>
        <taxon>Embryophyta</taxon>
        <taxon>Tracheophyta</taxon>
        <taxon>Spermatophyta</taxon>
        <taxon>Magnoliopsida</taxon>
        <taxon>eudicotyledons</taxon>
        <taxon>Gunneridae</taxon>
        <taxon>Pentapetalae</taxon>
        <taxon>rosids</taxon>
        <taxon>fabids</taxon>
        <taxon>Fabales</taxon>
        <taxon>Fabaceae</taxon>
        <taxon>Papilionoideae</taxon>
        <taxon>50 kb inversion clade</taxon>
        <taxon>genistoids sensu lato</taxon>
        <taxon>core genistoids</taxon>
        <taxon>Genisteae</taxon>
        <taxon>Lupinus</taxon>
    </lineage>
</organism>